<dbReference type="Gene3D" id="3.30.70.270">
    <property type="match status" value="1"/>
</dbReference>
<gene>
    <name evidence="2" type="ORF">DILT_LOCUS8543</name>
</gene>
<evidence type="ECO:0000259" key="1">
    <source>
        <dbReference type="PROSITE" id="PS50878"/>
    </source>
</evidence>
<dbReference type="InterPro" id="IPR043502">
    <property type="entry name" value="DNA/RNA_pol_sf"/>
</dbReference>
<evidence type="ECO:0000313" key="3">
    <source>
        <dbReference type="Proteomes" id="UP000281553"/>
    </source>
</evidence>
<keyword evidence="3" id="KW-1185">Reference proteome</keyword>
<organism evidence="2 3">
    <name type="scientific">Dibothriocephalus latus</name>
    <name type="common">Fish tapeworm</name>
    <name type="synonym">Diphyllobothrium latum</name>
    <dbReference type="NCBI Taxonomy" id="60516"/>
    <lineage>
        <taxon>Eukaryota</taxon>
        <taxon>Metazoa</taxon>
        <taxon>Spiralia</taxon>
        <taxon>Lophotrochozoa</taxon>
        <taxon>Platyhelminthes</taxon>
        <taxon>Cestoda</taxon>
        <taxon>Eucestoda</taxon>
        <taxon>Diphyllobothriidea</taxon>
        <taxon>Diphyllobothriidae</taxon>
        <taxon>Dibothriocephalus</taxon>
    </lineage>
</organism>
<feature type="domain" description="Reverse transcriptase" evidence="1">
    <location>
        <begin position="1"/>
        <end position="129"/>
    </location>
</feature>
<dbReference type="SUPFAM" id="SSF56672">
    <property type="entry name" value="DNA/RNA polymerases"/>
    <property type="match status" value="1"/>
</dbReference>
<dbReference type="InterPro" id="IPR043128">
    <property type="entry name" value="Rev_trsase/Diguanyl_cyclase"/>
</dbReference>
<sequence length="129" mass="14129">MNVGGGKRGTGLLHDRIIILKILEPLTLGRQCLQSGVWALFNFGEQRRPGFSITSVALVPNCYPLSAPAGLFTLLDGNTFFAKFDLVDAHLQVAVAPVSRELLTINIHRALLQYSRLPFGVEIAPVLFQ</sequence>
<name>A0A3P7NX03_DIBLA</name>
<evidence type="ECO:0000313" key="2">
    <source>
        <dbReference type="EMBL" id="VDN12712.1"/>
    </source>
</evidence>
<protein>
    <recommendedName>
        <fullName evidence="1">Reverse transcriptase domain-containing protein</fullName>
    </recommendedName>
</protein>
<dbReference type="EMBL" id="UYRU01054561">
    <property type="protein sequence ID" value="VDN12712.1"/>
    <property type="molecule type" value="Genomic_DNA"/>
</dbReference>
<dbReference type="InterPro" id="IPR000477">
    <property type="entry name" value="RT_dom"/>
</dbReference>
<dbReference type="AlphaFoldDB" id="A0A3P7NX03"/>
<accession>A0A3P7NX03</accession>
<dbReference type="OrthoDB" id="10068977at2759"/>
<reference evidence="2 3" key="1">
    <citation type="submission" date="2018-11" db="EMBL/GenBank/DDBJ databases">
        <authorList>
            <consortium name="Pathogen Informatics"/>
        </authorList>
    </citation>
    <scope>NUCLEOTIDE SEQUENCE [LARGE SCALE GENOMIC DNA]</scope>
</reference>
<dbReference type="Gene3D" id="3.10.10.10">
    <property type="entry name" value="HIV Type 1 Reverse Transcriptase, subunit A, domain 1"/>
    <property type="match status" value="1"/>
</dbReference>
<proteinExistence type="predicted"/>
<dbReference type="PROSITE" id="PS50878">
    <property type="entry name" value="RT_POL"/>
    <property type="match status" value="1"/>
</dbReference>
<dbReference type="Proteomes" id="UP000281553">
    <property type="component" value="Unassembled WGS sequence"/>
</dbReference>